<dbReference type="Proteomes" id="UP000076154">
    <property type="component" value="Unassembled WGS sequence"/>
</dbReference>
<accession>A0A369J5Q9</accession>
<feature type="compositionally biased region" description="Polar residues" evidence="1">
    <location>
        <begin position="216"/>
        <end position="229"/>
    </location>
</feature>
<evidence type="ECO:0000313" key="3">
    <source>
        <dbReference type="Proteomes" id="UP000076154"/>
    </source>
</evidence>
<evidence type="ECO:0000256" key="1">
    <source>
        <dbReference type="SAM" id="MobiDB-lite"/>
    </source>
</evidence>
<keyword evidence="3" id="KW-1185">Reference proteome</keyword>
<sequence length="543" mass="58576">MPLANQGHHNQSNSKGGNTCSAAKSFKKLKKVVSRRRRNKPTQQEITDPAHFSEHRSVGGEGPSAPPGHIASPAPLRNVPDMDNPSAPSTEVFADGHNVVGPAPSLEVHQGSAHANAQQTPLDISLETFDAQTPTTDHAVQHHQFFVHNGRTSFFLCPNASVNIAESIVTVTLCHCSMHPQLLSQPIVRNVPLPVPGGHRDLGGPVNHERSAVSGAGQSNHATVDSNDGSIPPPFDAYASTANQSSTLSVPNAPNHGLAAGSSTAESLLFGGAPITTDSQTANALASHQKLSLTAAHLHENERRGLDVEADINQTLSLLDRYAKLEELTLLLRPDHTLLETPMVSAMNLRSLTISVWRDPGPLLDKLVLPNLTSIHIAAYLNFEFPDDFTTKLHNMLVRSGCSLQALSLVGVYPVEGDLRTLLNTHGTGLQKLVICAGRLARSPWTTRGRTISELVLASLTKGVGEACPSLVHLELSPCEGQDGFFLRMASSRKDNERAIKLACGFSHREQHQTDIVGLDRLQTEENMINIITHIIETEHHNR</sequence>
<reference evidence="2" key="1">
    <citation type="submission" date="2018-04" db="EMBL/GenBank/DDBJ databases">
        <title>Whole genome sequencing of Hypsizygus marmoreus.</title>
        <authorList>
            <person name="Choi I.-G."/>
            <person name="Min B."/>
            <person name="Kim J.-G."/>
            <person name="Kim S."/>
            <person name="Oh Y.-L."/>
            <person name="Kong W.-S."/>
            <person name="Park H."/>
            <person name="Jeong J."/>
            <person name="Song E.-S."/>
        </authorList>
    </citation>
    <scope>NUCLEOTIDE SEQUENCE [LARGE SCALE GENOMIC DNA]</scope>
    <source>
        <strain evidence="2">51987-8</strain>
    </source>
</reference>
<feature type="region of interest" description="Disordered" evidence="1">
    <location>
        <begin position="198"/>
        <end position="240"/>
    </location>
</feature>
<feature type="compositionally biased region" description="Polar residues" evidence="1">
    <location>
        <begin position="7"/>
        <end position="22"/>
    </location>
</feature>
<dbReference type="InParanoid" id="A0A369J5Q9"/>
<protein>
    <submittedName>
        <fullName evidence="2">Uncharacterized protein</fullName>
    </submittedName>
</protein>
<proteinExistence type="predicted"/>
<comment type="caution">
    <text evidence="2">The sequence shown here is derived from an EMBL/GenBank/DDBJ whole genome shotgun (WGS) entry which is preliminary data.</text>
</comment>
<gene>
    <name evidence="2" type="ORF">Hypma_001934</name>
</gene>
<dbReference type="AlphaFoldDB" id="A0A369J5Q9"/>
<feature type="region of interest" description="Disordered" evidence="1">
    <location>
        <begin position="1"/>
        <end position="110"/>
    </location>
</feature>
<organism evidence="2 3">
    <name type="scientific">Hypsizygus marmoreus</name>
    <name type="common">White beech mushroom</name>
    <name type="synonym">Agaricus marmoreus</name>
    <dbReference type="NCBI Taxonomy" id="39966"/>
    <lineage>
        <taxon>Eukaryota</taxon>
        <taxon>Fungi</taxon>
        <taxon>Dikarya</taxon>
        <taxon>Basidiomycota</taxon>
        <taxon>Agaricomycotina</taxon>
        <taxon>Agaricomycetes</taxon>
        <taxon>Agaricomycetidae</taxon>
        <taxon>Agaricales</taxon>
        <taxon>Tricholomatineae</taxon>
        <taxon>Lyophyllaceae</taxon>
        <taxon>Hypsizygus</taxon>
    </lineage>
</organism>
<feature type="compositionally biased region" description="Basic residues" evidence="1">
    <location>
        <begin position="25"/>
        <end position="40"/>
    </location>
</feature>
<dbReference type="EMBL" id="LUEZ02000113">
    <property type="protein sequence ID" value="RDB17288.1"/>
    <property type="molecule type" value="Genomic_DNA"/>
</dbReference>
<name>A0A369J5Q9_HYPMA</name>
<feature type="compositionally biased region" description="Basic and acidic residues" evidence="1">
    <location>
        <begin position="198"/>
        <end position="211"/>
    </location>
</feature>
<evidence type="ECO:0000313" key="2">
    <source>
        <dbReference type="EMBL" id="RDB17288.1"/>
    </source>
</evidence>